<protein>
    <submittedName>
        <fullName evidence="1">Uncharacterized protein</fullName>
    </submittedName>
</protein>
<dbReference type="EMBL" id="BARV01035765">
    <property type="protein sequence ID" value="GAI58752.1"/>
    <property type="molecule type" value="Genomic_DNA"/>
</dbReference>
<feature type="non-terminal residue" evidence="1">
    <location>
        <position position="1"/>
    </location>
</feature>
<dbReference type="AlphaFoldDB" id="X1PR72"/>
<name>X1PR72_9ZZZZ</name>
<proteinExistence type="predicted"/>
<gene>
    <name evidence="1" type="ORF">S06H3_55745</name>
</gene>
<accession>X1PR72</accession>
<reference evidence="1" key="1">
    <citation type="journal article" date="2014" name="Front. Microbiol.">
        <title>High frequency of phylogenetically diverse reductive dehalogenase-homologous genes in deep subseafloor sedimentary metagenomes.</title>
        <authorList>
            <person name="Kawai M."/>
            <person name="Futagami T."/>
            <person name="Toyoda A."/>
            <person name="Takaki Y."/>
            <person name="Nishi S."/>
            <person name="Hori S."/>
            <person name="Arai W."/>
            <person name="Tsubouchi T."/>
            <person name="Morono Y."/>
            <person name="Uchiyama I."/>
            <person name="Ito T."/>
            <person name="Fujiyama A."/>
            <person name="Inagaki F."/>
            <person name="Takami H."/>
        </authorList>
    </citation>
    <scope>NUCLEOTIDE SEQUENCE</scope>
    <source>
        <strain evidence="1">Expedition CK06-06</strain>
    </source>
</reference>
<evidence type="ECO:0000313" key="1">
    <source>
        <dbReference type="EMBL" id="GAI58752.1"/>
    </source>
</evidence>
<organism evidence="1">
    <name type="scientific">marine sediment metagenome</name>
    <dbReference type="NCBI Taxonomy" id="412755"/>
    <lineage>
        <taxon>unclassified sequences</taxon>
        <taxon>metagenomes</taxon>
        <taxon>ecological metagenomes</taxon>
    </lineage>
</organism>
<sequence>LIVFDVYMCFYIRKSLEMVVILETKILGKTFEIPLIDFRMIMI</sequence>
<comment type="caution">
    <text evidence="1">The sequence shown here is derived from an EMBL/GenBank/DDBJ whole genome shotgun (WGS) entry which is preliminary data.</text>
</comment>